<evidence type="ECO:0000259" key="1">
    <source>
        <dbReference type="Pfam" id="PF22818"/>
    </source>
</evidence>
<dbReference type="InterPro" id="IPR054545">
    <property type="entry name" value="ApeI-like"/>
</dbReference>
<dbReference type="InterPro" id="IPR029069">
    <property type="entry name" value="HotDog_dom_sf"/>
</dbReference>
<dbReference type="EMBL" id="LKTP01000037">
    <property type="protein sequence ID" value="KRG27232.1"/>
    <property type="molecule type" value="Genomic_DNA"/>
</dbReference>
<gene>
    <name evidence="2" type="ORF">APR42_12065</name>
</gene>
<dbReference type="RefSeq" id="WP_057483126.1">
    <property type="nucleotide sequence ID" value="NZ_BMWR01000007.1"/>
</dbReference>
<accession>A0A0Q9Z3H0</accession>
<organism evidence="2 3">
    <name type="scientific">Salegentibacter mishustinae</name>
    <dbReference type="NCBI Taxonomy" id="270918"/>
    <lineage>
        <taxon>Bacteria</taxon>
        <taxon>Pseudomonadati</taxon>
        <taxon>Bacteroidota</taxon>
        <taxon>Flavobacteriia</taxon>
        <taxon>Flavobacteriales</taxon>
        <taxon>Flavobacteriaceae</taxon>
        <taxon>Salegentibacter</taxon>
    </lineage>
</organism>
<dbReference type="GO" id="GO:0016829">
    <property type="term" value="F:lyase activity"/>
    <property type="evidence" value="ECO:0007669"/>
    <property type="project" value="UniProtKB-KW"/>
</dbReference>
<name>A0A0Q9Z3H0_9FLAO</name>
<reference evidence="2" key="1">
    <citation type="submission" date="2015-10" db="EMBL/GenBank/DDBJ databases">
        <title>Draft genome sequence of Salegentibacter mishustinae KCTC 12263.</title>
        <authorList>
            <person name="Lin W."/>
            <person name="Zheng Q."/>
        </authorList>
    </citation>
    <scope>NUCLEOTIDE SEQUENCE [LARGE SCALE GENOMIC DNA]</scope>
    <source>
        <strain evidence="2">KCTC 12263</strain>
    </source>
</reference>
<keyword evidence="3" id="KW-1185">Reference proteome</keyword>
<evidence type="ECO:0000313" key="3">
    <source>
        <dbReference type="Proteomes" id="UP000051643"/>
    </source>
</evidence>
<evidence type="ECO:0000313" key="2">
    <source>
        <dbReference type="EMBL" id="KRG27232.1"/>
    </source>
</evidence>
<dbReference type="Proteomes" id="UP000051643">
    <property type="component" value="Unassembled WGS sequence"/>
</dbReference>
<dbReference type="SUPFAM" id="SSF54637">
    <property type="entry name" value="Thioesterase/thiol ester dehydrase-isomerase"/>
    <property type="match status" value="1"/>
</dbReference>
<protein>
    <submittedName>
        <fullName evidence="2">Hydroxymyristoyl-ACP dehydratase</fullName>
    </submittedName>
</protein>
<feature type="domain" description="ApeI dehydratase-like" evidence="1">
    <location>
        <begin position="14"/>
        <end position="92"/>
    </location>
</feature>
<dbReference type="AlphaFoldDB" id="A0A0Q9Z3H0"/>
<sequence>MLLKDFYSVLNSSREEGKYFTKLQINKDHAIYEGHFPGRPVTPGVILMHLFKEEAERRCDCKLQFKKGSNVKFMAVVDPNKNAVLNLESEIEELNGEIKLKGIARNSEGISLKINSFYKKLES</sequence>
<dbReference type="Gene3D" id="3.10.129.10">
    <property type="entry name" value="Hotdog Thioesterase"/>
    <property type="match status" value="1"/>
</dbReference>
<dbReference type="Pfam" id="PF22818">
    <property type="entry name" value="ApeI-like"/>
    <property type="match status" value="1"/>
</dbReference>
<comment type="caution">
    <text evidence="2">The sequence shown here is derived from an EMBL/GenBank/DDBJ whole genome shotgun (WGS) entry which is preliminary data.</text>
</comment>
<dbReference type="STRING" id="270918.APR42_12065"/>
<proteinExistence type="predicted"/>
<dbReference type="OrthoDB" id="9772788at2"/>